<protein>
    <recommendedName>
        <fullName evidence="4">DUF3040 family protein</fullName>
    </recommendedName>
</protein>
<dbReference type="RefSeq" id="WP_212989961.1">
    <property type="nucleotide sequence ID" value="NZ_BAABEA010000015.1"/>
</dbReference>
<gene>
    <name evidence="2" type="ORF">Aau02nite_39570</name>
</gene>
<evidence type="ECO:0008006" key="4">
    <source>
        <dbReference type="Google" id="ProtNLM"/>
    </source>
</evidence>
<evidence type="ECO:0000256" key="1">
    <source>
        <dbReference type="SAM" id="Phobius"/>
    </source>
</evidence>
<dbReference type="Proteomes" id="UP000681340">
    <property type="component" value="Unassembled WGS sequence"/>
</dbReference>
<comment type="caution">
    <text evidence="2">The sequence shown here is derived from an EMBL/GenBank/DDBJ whole genome shotgun (WGS) entry which is preliminary data.</text>
</comment>
<proteinExistence type="predicted"/>
<sequence length="83" mass="8841">MPDNDESRAFARIVSQLRREDPRFAAGETGSGKRRGRTLLLIGIALCLTAVLLIAFGGPKGAVIAIAPWLAGLITVIRSRLGK</sequence>
<dbReference type="AlphaFoldDB" id="A0A919VUP5"/>
<reference evidence="2" key="1">
    <citation type="submission" date="2021-03" db="EMBL/GenBank/DDBJ databases">
        <title>Whole genome shotgun sequence of Actinoplanes auranticolor NBRC 12245.</title>
        <authorList>
            <person name="Komaki H."/>
            <person name="Tamura T."/>
        </authorList>
    </citation>
    <scope>NUCLEOTIDE SEQUENCE</scope>
    <source>
        <strain evidence="2">NBRC 12245</strain>
    </source>
</reference>
<keyword evidence="3" id="KW-1185">Reference proteome</keyword>
<dbReference type="EMBL" id="BOQL01000030">
    <property type="protein sequence ID" value="GIM70138.1"/>
    <property type="molecule type" value="Genomic_DNA"/>
</dbReference>
<dbReference type="Pfam" id="PF11239">
    <property type="entry name" value="DUF3040"/>
    <property type="match status" value="1"/>
</dbReference>
<evidence type="ECO:0000313" key="2">
    <source>
        <dbReference type="EMBL" id="GIM70138.1"/>
    </source>
</evidence>
<feature type="transmembrane region" description="Helical" evidence="1">
    <location>
        <begin position="62"/>
        <end position="81"/>
    </location>
</feature>
<feature type="transmembrane region" description="Helical" evidence="1">
    <location>
        <begin position="38"/>
        <end position="56"/>
    </location>
</feature>
<keyword evidence="1" id="KW-0812">Transmembrane</keyword>
<accession>A0A919VUP5</accession>
<organism evidence="2 3">
    <name type="scientific">Actinoplanes auranticolor</name>
    <dbReference type="NCBI Taxonomy" id="47988"/>
    <lineage>
        <taxon>Bacteria</taxon>
        <taxon>Bacillati</taxon>
        <taxon>Actinomycetota</taxon>
        <taxon>Actinomycetes</taxon>
        <taxon>Micromonosporales</taxon>
        <taxon>Micromonosporaceae</taxon>
        <taxon>Actinoplanes</taxon>
    </lineage>
</organism>
<keyword evidence="1" id="KW-0472">Membrane</keyword>
<keyword evidence="1" id="KW-1133">Transmembrane helix</keyword>
<name>A0A919VUP5_9ACTN</name>
<evidence type="ECO:0000313" key="3">
    <source>
        <dbReference type="Proteomes" id="UP000681340"/>
    </source>
</evidence>
<dbReference type="InterPro" id="IPR021401">
    <property type="entry name" value="DUF3040"/>
</dbReference>